<dbReference type="GO" id="GO:0030246">
    <property type="term" value="F:carbohydrate binding"/>
    <property type="evidence" value="ECO:0007669"/>
    <property type="project" value="UniProtKB-KW"/>
</dbReference>
<comment type="caution">
    <text evidence="20">Lacks conserved residue(s) required for the propagation of feature annotation.</text>
</comment>
<dbReference type="PANTHER" id="PTHR27002">
    <property type="entry name" value="RECEPTOR-LIKE SERINE/THREONINE-PROTEIN KINASE SD1-8"/>
    <property type="match status" value="1"/>
</dbReference>
<evidence type="ECO:0000256" key="2">
    <source>
        <dbReference type="ARBA" id="ARBA00022475"/>
    </source>
</evidence>
<keyword evidence="9 19" id="KW-0547">Nucleotide-binding</keyword>
<dbReference type="Gene3D" id="1.10.510.10">
    <property type="entry name" value="Transferase(Phosphotransferase) domain 1"/>
    <property type="match status" value="1"/>
</dbReference>
<dbReference type="PROSITE" id="PS00108">
    <property type="entry name" value="PROTEIN_KINASE_ST"/>
    <property type="match status" value="1"/>
</dbReference>
<keyword evidence="15" id="KW-0675">Receptor</keyword>
<dbReference type="SMART" id="SM00108">
    <property type="entry name" value="B_lectin"/>
    <property type="match status" value="1"/>
</dbReference>
<dbReference type="Pfam" id="PF07714">
    <property type="entry name" value="PK_Tyr_Ser-Thr"/>
    <property type="match status" value="1"/>
</dbReference>
<keyword evidence="16" id="KW-0325">Glycoprotein</keyword>
<keyword evidence="13 22" id="KW-0472">Membrane</keyword>
<dbReference type="InterPro" id="IPR024171">
    <property type="entry name" value="SRK-like_kinase"/>
</dbReference>
<dbReference type="InterPro" id="IPR001480">
    <property type="entry name" value="Bulb-type_lectin_dom"/>
</dbReference>
<dbReference type="FunFam" id="1.10.510.10:FF:000060">
    <property type="entry name" value="G-type lectin S-receptor-like serine/threonine-protein kinase"/>
    <property type="match status" value="1"/>
</dbReference>
<dbReference type="CDD" id="cd01098">
    <property type="entry name" value="PAN_AP_plant"/>
    <property type="match status" value="1"/>
</dbReference>
<evidence type="ECO:0000259" key="27">
    <source>
        <dbReference type="PROSITE" id="PS50948"/>
    </source>
</evidence>
<proteinExistence type="inferred from homology"/>
<dbReference type="InterPro" id="IPR036426">
    <property type="entry name" value="Bulb-type_lectin_dom_sf"/>
</dbReference>
<organism evidence="28 29">
    <name type="scientific">Erythroxylum novogranatense</name>
    <dbReference type="NCBI Taxonomy" id="1862640"/>
    <lineage>
        <taxon>Eukaryota</taxon>
        <taxon>Viridiplantae</taxon>
        <taxon>Streptophyta</taxon>
        <taxon>Embryophyta</taxon>
        <taxon>Tracheophyta</taxon>
        <taxon>Spermatophyta</taxon>
        <taxon>Magnoliopsida</taxon>
        <taxon>eudicotyledons</taxon>
        <taxon>Gunneridae</taxon>
        <taxon>Pentapetalae</taxon>
        <taxon>rosids</taxon>
        <taxon>fabids</taxon>
        <taxon>Malpighiales</taxon>
        <taxon>Erythroxylaceae</taxon>
        <taxon>Erythroxylum</taxon>
    </lineage>
</organism>
<comment type="catalytic activity">
    <reaction evidence="17 19">
        <text>L-threonyl-[protein] + ATP = O-phospho-L-threonyl-[protein] + ADP + H(+)</text>
        <dbReference type="Rhea" id="RHEA:46608"/>
        <dbReference type="Rhea" id="RHEA-COMP:11060"/>
        <dbReference type="Rhea" id="RHEA-COMP:11605"/>
        <dbReference type="ChEBI" id="CHEBI:15378"/>
        <dbReference type="ChEBI" id="CHEBI:30013"/>
        <dbReference type="ChEBI" id="CHEBI:30616"/>
        <dbReference type="ChEBI" id="CHEBI:61977"/>
        <dbReference type="ChEBI" id="CHEBI:456216"/>
        <dbReference type="EC" id="2.7.11.1"/>
    </reaction>
</comment>
<dbReference type="CDD" id="cd00028">
    <property type="entry name" value="B_lectin"/>
    <property type="match status" value="1"/>
</dbReference>
<dbReference type="InterPro" id="IPR000742">
    <property type="entry name" value="EGF"/>
</dbReference>
<keyword evidence="2" id="KW-1003">Cell membrane</keyword>
<dbReference type="SUPFAM" id="SSF51110">
    <property type="entry name" value="alpha-D-mannose-specific plant lectins"/>
    <property type="match status" value="1"/>
</dbReference>
<dbReference type="FunFam" id="3.30.200.20:FF:000330">
    <property type="entry name" value="G-type lectin S-receptor-like serine/threonine-protein kinase At4g03230"/>
    <property type="match status" value="1"/>
</dbReference>
<evidence type="ECO:0000256" key="21">
    <source>
        <dbReference type="PROSITE-ProRule" id="PRU10141"/>
    </source>
</evidence>
<evidence type="ECO:0000259" key="24">
    <source>
        <dbReference type="PROSITE" id="PS50011"/>
    </source>
</evidence>
<keyword evidence="14" id="KW-1015">Disulfide bond</keyword>
<dbReference type="InterPro" id="IPR000719">
    <property type="entry name" value="Prot_kinase_dom"/>
</dbReference>
<dbReference type="SMART" id="SM00473">
    <property type="entry name" value="PAN_AP"/>
    <property type="match status" value="1"/>
</dbReference>
<dbReference type="SMART" id="SM00220">
    <property type="entry name" value="S_TKc"/>
    <property type="match status" value="1"/>
</dbReference>
<feature type="domain" description="EGF-like" evidence="25">
    <location>
        <begin position="272"/>
        <end position="310"/>
    </location>
</feature>
<evidence type="ECO:0000256" key="23">
    <source>
        <dbReference type="SAM" id="SignalP"/>
    </source>
</evidence>
<evidence type="ECO:0000256" key="16">
    <source>
        <dbReference type="ARBA" id="ARBA00023180"/>
    </source>
</evidence>
<evidence type="ECO:0000256" key="1">
    <source>
        <dbReference type="ARBA" id="ARBA00004251"/>
    </source>
</evidence>
<dbReference type="CDD" id="cd14066">
    <property type="entry name" value="STKc_IRAK"/>
    <property type="match status" value="1"/>
</dbReference>
<dbReference type="InterPro" id="IPR000858">
    <property type="entry name" value="S_locus_glycoprot_dom"/>
</dbReference>
<comment type="similarity">
    <text evidence="19">Belongs to the protein kinase superfamily. Ser/Thr protein kinase family.</text>
</comment>
<sequence length="817" mass="92217">MFLKSCILMLLFTFCSSRDTISINQMLKDGEVLISNEGKFVLGFFTPGNSNRRYLGIWYQKVPGQIVVWIANRDSPFNDSSAVLSLNKYGNLVLYDSTKPEATLWSTNVTAEASDSRVAQLLDTGNLAVVHNASKEIVWQSFDHPTDTLLPGMKVGMNRKTGMQWFIISRKSADDPGTGEFIYKLNPNGVPQFFVYQGSKPYWRSAPRPWKNHLSSSEHNYTYVINQDEIYDSYALLDPSIINRVVLDPSGTVKRLIWASRENSWQEYWSAPMYRCERYGECGAYGKCIPNNIDMFECTCLPGYEPRYPSEWSKRDASGGCVRKRLNTSSVCRNGEGFVKVTPLKIPDSSVGSWVSMSMSRIDCENVCLANCSCTAYSSVDFGSKGTACLAWYGDLMDTMENEDESYDLYVRVDAIELAEYSRSKSILHKKGMMAILVSSIAVPIAVIIAAYCMWLQKKRKKEGALLYLKHITTPNALVERSHSDLPLFKINSIFAATDRFAPANKLGEGGFGSVYRGQLPNGQEIAVKRLAKSSGQGIEEFKNEVTLIAKLQHRNLVKLLGCCVEGEEQMLIYEYLRNRSLDFFLFDQTRPVLEWKKRLGIIVGIARGILYLHRDSRLRIIHRDLKTSNILLDEEMNPKISDFGMARIFQGNQVQDRTTRVVGTYGYMSPEYVVFGKYSIKSDIYSFGVIVLEVISGMRNNGSYQDALAFTLMGHVWELWREGRALEVVDASIRDSYIPEEVLRCIQIGLLCVQVDVEDRPTISEVLRMLNRETALPCPKEPAFVSRESCSIYSNSQGAEGVCSVNEITHSVVEAR</sequence>
<dbReference type="InterPro" id="IPR001245">
    <property type="entry name" value="Ser-Thr/Tyr_kinase_cat_dom"/>
</dbReference>
<feature type="domain" description="Protein kinase" evidence="24">
    <location>
        <begin position="501"/>
        <end position="785"/>
    </location>
</feature>
<evidence type="ECO:0000256" key="20">
    <source>
        <dbReference type="PROSITE-ProRule" id="PRU00076"/>
    </source>
</evidence>
<evidence type="ECO:0000256" key="7">
    <source>
        <dbReference type="ARBA" id="ARBA00022729"/>
    </source>
</evidence>
<dbReference type="InterPro" id="IPR011009">
    <property type="entry name" value="Kinase-like_dom_sf"/>
</dbReference>
<dbReference type="Gene3D" id="3.30.200.20">
    <property type="entry name" value="Phosphorylase Kinase, domain 1"/>
    <property type="match status" value="1"/>
</dbReference>
<dbReference type="SUPFAM" id="SSF56112">
    <property type="entry name" value="Protein kinase-like (PK-like)"/>
    <property type="match status" value="1"/>
</dbReference>
<protein>
    <recommendedName>
        <fullName evidence="19">Receptor-like serine/threonine-protein kinase</fullName>
        <ecNumber evidence="19">2.7.11.1</ecNumber>
    </recommendedName>
</protein>
<feature type="chain" id="PRO_5043787609" description="Receptor-like serine/threonine-protein kinase" evidence="23">
    <location>
        <begin position="18"/>
        <end position="817"/>
    </location>
</feature>
<evidence type="ECO:0000256" key="10">
    <source>
        <dbReference type="ARBA" id="ARBA00022777"/>
    </source>
</evidence>
<keyword evidence="29" id="KW-1185">Reference proteome</keyword>
<evidence type="ECO:0000256" key="8">
    <source>
        <dbReference type="ARBA" id="ARBA00022734"/>
    </source>
</evidence>
<dbReference type="Pfam" id="PF01453">
    <property type="entry name" value="B_lectin"/>
    <property type="match status" value="1"/>
</dbReference>
<gene>
    <name evidence="28" type="ORF">K2173_004399</name>
</gene>
<evidence type="ECO:0000259" key="26">
    <source>
        <dbReference type="PROSITE" id="PS50927"/>
    </source>
</evidence>
<evidence type="ECO:0000256" key="3">
    <source>
        <dbReference type="ARBA" id="ARBA00022527"/>
    </source>
</evidence>
<reference evidence="28 29" key="1">
    <citation type="submission" date="2021-09" db="EMBL/GenBank/DDBJ databases">
        <title>Genomic insights and catalytic innovation underlie evolution of tropane alkaloids biosynthesis.</title>
        <authorList>
            <person name="Wang Y.-J."/>
            <person name="Tian T."/>
            <person name="Huang J.-P."/>
            <person name="Huang S.-X."/>
        </authorList>
    </citation>
    <scope>NUCLEOTIDE SEQUENCE [LARGE SCALE GENOMIC DNA]</scope>
    <source>
        <strain evidence="28">KIB-2018</strain>
        <tissue evidence="28">Leaf</tissue>
    </source>
</reference>
<dbReference type="GO" id="GO:0005524">
    <property type="term" value="F:ATP binding"/>
    <property type="evidence" value="ECO:0007669"/>
    <property type="project" value="UniProtKB-UniRule"/>
</dbReference>
<keyword evidence="8" id="KW-0430">Lectin</keyword>
<evidence type="ECO:0000256" key="4">
    <source>
        <dbReference type="ARBA" id="ARBA00022536"/>
    </source>
</evidence>
<evidence type="ECO:0000259" key="25">
    <source>
        <dbReference type="PROSITE" id="PS50026"/>
    </source>
</evidence>
<dbReference type="EMBL" id="JAIWQS010000006">
    <property type="protein sequence ID" value="KAJ8761623.1"/>
    <property type="molecule type" value="Genomic_DNA"/>
</dbReference>
<feature type="domain" description="Bulb-type lectin" evidence="26">
    <location>
        <begin position="18"/>
        <end position="142"/>
    </location>
</feature>
<dbReference type="CDD" id="cd00053">
    <property type="entry name" value="EGF"/>
    <property type="match status" value="1"/>
</dbReference>
<dbReference type="Pfam" id="PF11883">
    <property type="entry name" value="DUF3403"/>
    <property type="match status" value="1"/>
</dbReference>
<dbReference type="Proteomes" id="UP001159364">
    <property type="component" value="Linkage Group LG06"/>
</dbReference>
<keyword evidence="7 23" id="KW-0732">Signal</keyword>
<evidence type="ECO:0000256" key="5">
    <source>
        <dbReference type="ARBA" id="ARBA00022679"/>
    </source>
</evidence>
<keyword evidence="4 20" id="KW-0245">EGF-like domain</keyword>
<evidence type="ECO:0000256" key="9">
    <source>
        <dbReference type="ARBA" id="ARBA00022741"/>
    </source>
</evidence>
<evidence type="ECO:0000256" key="6">
    <source>
        <dbReference type="ARBA" id="ARBA00022692"/>
    </source>
</evidence>
<keyword evidence="12 22" id="KW-1133">Transmembrane helix</keyword>
<dbReference type="PROSITE" id="PS50026">
    <property type="entry name" value="EGF_3"/>
    <property type="match status" value="1"/>
</dbReference>
<dbReference type="PROSITE" id="PS50948">
    <property type="entry name" value="PAN"/>
    <property type="match status" value="1"/>
</dbReference>
<evidence type="ECO:0000256" key="18">
    <source>
        <dbReference type="ARBA" id="ARBA00048679"/>
    </source>
</evidence>
<comment type="catalytic activity">
    <reaction evidence="18 19">
        <text>L-seryl-[protein] + ATP = O-phospho-L-seryl-[protein] + ADP + H(+)</text>
        <dbReference type="Rhea" id="RHEA:17989"/>
        <dbReference type="Rhea" id="RHEA-COMP:9863"/>
        <dbReference type="Rhea" id="RHEA-COMP:11604"/>
        <dbReference type="ChEBI" id="CHEBI:15378"/>
        <dbReference type="ChEBI" id="CHEBI:29999"/>
        <dbReference type="ChEBI" id="CHEBI:30616"/>
        <dbReference type="ChEBI" id="CHEBI:83421"/>
        <dbReference type="ChEBI" id="CHEBI:456216"/>
        <dbReference type="EC" id="2.7.11.1"/>
    </reaction>
</comment>
<dbReference type="InterPro" id="IPR021820">
    <property type="entry name" value="S-locus_recpt_kinase_C"/>
</dbReference>
<dbReference type="PROSITE" id="PS50011">
    <property type="entry name" value="PROTEIN_KINASE_DOM"/>
    <property type="match status" value="1"/>
</dbReference>
<evidence type="ECO:0000256" key="13">
    <source>
        <dbReference type="ARBA" id="ARBA00023136"/>
    </source>
</evidence>
<dbReference type="Pfam" id="PF08276">
    <property type="entry name" value="PAN_2"/>
    <property type="match status" value="1"/>
</dbReference>
<accession>A0AAV8T506</accession>
<feature type="domain" description="Apple" evidence="27">
    <location>
        <begin position="332"/>
        <end position="414"/>
    </location>
</feature>
<name>A0AAV8T506_9ROSI</name>
<evidence type="ECO:0000256" key="15">
    <source>
        <dbReference type="ARBA" id="ARBA00023170"/>
    </source>
</evidence>
<dbReference type="Pfam" id="PF00954">
    <property type="entry name" value="S_locus_glycop"/>
    <property type="match status" value="1"/>
</dbReference>
<dbReference type="InterPro" id="IPR017441">
    <property type="entry name" value="Protein_kinase_ATP_BS"/>
</dbReference>
<evidence type="ECO:0000256" key="14">
    <source>
        <dbReference type="ARBA" id="ARBA00023157"/>
    </source>
</evidence>
<keyword evidence="3 19" id="KW-0723">Serine/threonine-protein kinase</keyword>
<dbReference type="PANTHER" id="PTHR27002:SF839">
    <property type="entry name" value="NON-SPECIFIC SERINE_THREONINE PROTEIN KINASE"/>
    <property type="match status" value="1"/>
</dbReference>
<evidence type="ECO:0000313" key="29">
    <source>
        <dbReference type="Proteomes" id="UP001159364"/>
    </source>
</evidence>
<dbReference type="InterPro" id="IPR008271">
    <property type="entry name" value="Ser/Thr_kinase_AS"/>
</dbReference>
<comment type="caution">
    <text evidence="28">The sequence shown here is derived from an EMBL/GenBank/DDBJ whole genome shotgun (WGS) entry which is preliminary data.</text>
</comment>
<evidence type="ECO:0000256" key="22">
    <source>
        <dbReference type="SAM" id="Phobius"/>
    </source>
</evidence>
<feature type="signal peptide" evidence="23">
    <location>
        <begin position="1"/>
        <end position="17"/>
    </location>
</feature>
<dbReference type="GO" id="GO:0048544">
    <property type="term" value="P:recognition of pollen"/>
    <property type="evidence" value="ECO:0007669"/>
    <property type="project" value="InterPro"/>
</dbReference>
<keyword evidence="10 19" id="KW-0418">Kinase</keyword>
<keyword evidence="5 19" id="KW-0808">Transferase</keyword>
<evidence type="ECO:0000313" key="28">
    <source>
        <dbReference type="EMBL" id="KAJ8761623.1"/>
    </source>
</evidence>
<evidence type="ECO:0000256" key="12">
    <source>
        <dbReference type="ARBA" id="ARBA00022989"/>
    </source>
</evidence>
<keyword evidence="6 22" id="KW-0812">Transmembrane</keyword>
<evidence type="ECO:0000256" key="17">
    <source>
        <dbReference type="ARBA" id="ARBA00047899"/>
    </source>
</evidence>
<comment type="subcellular location">
    <subcellularLocation>
        <location evidence="1">Cell membrane</location>
        <topology evidence="1">Single-pass type I membrane protein</topology>
    </subcellularLocation>
</comment>
<dbReference type="EC" id="2.7.11.1" evidence="19"/>
<dbReference type="FunFam" id="2.90.10.10:FF:000005">
    <property type="entry name" value="G-type lectin S-receptor-like serine/threonine-protein kinase"/>
    <property type="match status" value="1"/>
</dbReference>
<dbReference type="Gene3D" id="2.90.10.10">
    <property type="entry name" value="Bulb-type lectin domain"/>
    <property type="match status" value="1"/>
</dbReference>
<dbReference type="PIRSF" id="PIRSF000641">
    <property type="entry name" value="SRK"/>
    <property type="match status" value="1"/>
</dbReference>
<dbReference type="GO" id="GO:0005886">
    <property type="term" value="C:plasma membrane"/>
    <property type="evidence" value="ECO:0007669"/>
    <property type="project" value="UniProtKB-SubCell"/>
</dbReference>
<feature type="binding site" evidence="21">
    <location>
        <position position="529"/>
    </location>
    <ligand>
        <name>ATP</name>
        <dbReference type="ChEBI" id="CHEBI:30616"/>
    </ligand>
</feature>
<feature type="transmembrane region" description="Helical" evidence="22">
    <location>
        <begin position="432"/>
        <end position="455"/>
    </location>
</feature>
<dbReference type="GO" id="GO:0004674">
    <property type="term" value="F:protein serine/threonine kinase activity"/>
    <property type="evidence" value="ECO:0007669"/>
    <property type="project" value="UniProtKB-KW"/>
</dbReference>
<dbReference type="AlphaFoldDB" id="A0AAV8T506"/>
<keyword evidence="11 19" id="KW-0067">ATP-binding</keyword>
<dbReference type="PROSITE" id="PS00107">
    <property type="entry name" value="PROTEIN_KINASE_ATP"/>
    <property type="match status" value="1"/>
</dbReference>
<evidence type="ECO:0000256" key="19">
    <source>
        <dbReference type="PIRNR" id="PIRNR000641"/>
    </source>
</evidence>
<dbReference type="PROSITE" id="PS50927">
    <property type="entry name" value="BULB_LECTIN"/>
    <property type="match status" value="1"/>
</dbReference>
<dbReference type="InterPro" id="IPR003609">
    <property type="entry name" value="Pan_app"/>
</dbReference>
<evidence type="ECO:0000256" key="11">
    <source>
        <dbReference type="ARBA" id="ARBA00022840"/>
    </source>
</evidence>